<keyword evidence="6" id="KW-1185">Reference proteome</keyword>
<dbReference type="SUPFAM" id="SSF48264">
    <property type="entry name" value="Cytochrome P450"/>
    <property type="match status" value="1"/>
</dbReference>
<keyword evidence="4" id="KW-1133">Transmembrane helix</keyword>
<evidence type="ECO:0000313" key="6">
    <source>
        <dbReference type="Proteomes" id="UP001318860"/>
    </source>
</evidence>
<accession>A0ABR0XFU9</accession>
<keyword evidence="4" id="KW-0472">Membrane</keyword>
<reference evidence="5 6" key="1">
    <citation type="journal article" date="2021" name="Comput. Struct. Biotechnol. J.">
        <title>De novo genome assembly of the potent medicinal plant Rehmannia glutinosa using nanopore technology.</title>
        <authorList>
            <person name="Ma L."/>
            <person name="Dong C."/>
            <person name="Song C."/>
            <person name="Wang X."/>
            <person name="Zheng X."/>
            <person name="Niu Y."/>
            <person name="Chen S."/>
            <person name="Feng W."/>
        </authorList>
    </citation>
    <scope>NUCLEOTIDE SEQUENCE [LARGE SCALE GENOMIC DNA]</scope>
    <source>
        <strain evidence="5">DH-2019</strain>
    </source>
</reference>
<gene>
    <name evidence="5" type="ORF">DH2020_005345</name>
</gene>
<evidence type="ECO:0000256" key="1">
    <source>
        <dbReference type="ARBA" id="ARBA00004167"/>
    </source>
</evidence>
<dbReference type="InterPro" id="IPR002401">
    <property type="entry name" value="Cyt_P450_E_grp-I"/>
</dbReference>
<evidence type="ECO:0000256" key="2">
    <source>
        <dbReference type="ARBA" id="ARBA00023002"/>
    </source>
</evidence>
<comment type="similarity">
    <text evidence="3">Belongs to the cytochrome P450 family.</text>
</comment>
<evidence type="ECO:0000256" key="3">
    <source>
        <dbReference type="RuleBase" id="RU000461"/>
    </source>
</evidence>
<keyword evidence="4" id="KW-0812">Transmembrane</keyword>
<dbReference type="PANTHER" id="PTHR47951:SF7">
    <property type="entry name" value="FLAVONOID 3',5'-HYDROXYLASE-LIKE ISOFORM X1"/>
    <property type="match status" value="1"/>
</dbReference>
<dbReference type="InterPro" id="IPR017972">
    <property type="entry name" value="Cyt_P450_CS"/>
</dbReference>
<keyword evidence="3" id="KW-0479">Metal-binding</keyword>
<dbReference type="PRINTS" id="PR00463">
    <property type="entry name" value="EP450I"/>
</dbReference>
<comment type="caution">
    <text evidence="5">The sequence shown here is derived from an EMBL/GenBank/DDBJ whole genome shotgun (WGS) entry which is preliminary data.</text>
</comment>
<sequence>MDLLVNSALPISALALTISILWSLMKLIKSKRKTPLLPPGPRGLPIVGYLPFLRKDLHHQLTELSHRHGPIFKLWLGNKLWIVISSPSLIKVVLRDQDTIFANRDITVAARIATYGLNDIGWSPYGSQWRNLRKIFAREMLSNANLKATYNLRKDEVRKAVREIYSKIGTPIDICELAMQIDMSLLINLIWGGKIEAERRDKILAGLLPLVSELVDVLIKPNISDFFPVLARFDIQGVAKEATTLLQRADEIIEDTVNERMRNHSENTLKNEERTDFLQILVDLMQEEDNKASLGKVQLKALLLDILAAGTDTAATTIEWVMADLLCHPKVMDKVQQELNEVVGLNNIVEEFHIPKLEYLNTVLKETLRLRPIGPFLNPRSPSQSCIVGGYTIPKDSVVFVNVWYVQRDPLAWDNPLEFRPERFLGNNGKWDFNGNNFNYIPFGSGRRICAGLPLAEIMVRYILASLLHSFEWRLPDGEKLDMSDKLFMTLRKRVPLSAIPAPRLSRSDLYE</sequence>
<keyword evidence="2 3" id="KW-0560">Oxidoreductase</keyword>
<dbReference type="EMBL" id="JABTTQ020000004">
    <property type="protein sequence ID" value="KAK6158031.1"/>
    <property type="molecule type" value="Genomic_DNA"/>
</dbReference>
<keyword evidence="3" id="KW-0349">Heme</keyword>
<evidence type="ECO:0000256" key="4">
    <source>
        <dbReference type="SAM" id="Phobius"/>
    </source>
</evidence>
<evidence type="ECO:0000313" key="5">
    <source>
        <dbReference type="EMBL" id="KAK6158031.1"/>
    </source>
</evidence>
<dbReference type="InterPro" id="IPR001128">
    <property type="entry name" value="Cyt_P450"/>
</dbReference>
<proteinExistence type="inferred from homology"/>
<dbReference type="Gene3D" id="1.10.630.10">
    <property type="entry name" value="Cytochrome P450"/>
    <property type="match status" value="1"/>
</dbReference>
<dbReference type="Pfam" id="PF00067">
    <property type="entry name" value="p450"/>
    <property type="match status" value="1"/>
</dbReference>
<organism evidence="5 6">
    <name type="scientific">Rehmannia glutinosa</name>
    <name type="common">Chinese foxglove</name>
    <dbReference type="NCBI Taxonomy" id="99300"/>
    <lineage>
        <taxon>Eukaryota</taxon>
        <taxon>Viridiplantae</taxon>
        <taxon>Streptophyta</taxon>
        <taxon>Embryophyta</taxon>
        <taxon>Tracheophyta</taxon>
        <taxon>Spermatophyta</taxon>
        <taxon>Magnoliopsida</taxon>
        <taxon>eudicotyledons</taxon>
        <taxon>Gunneridae</taxon>
        <taxon>Pentapetalae</taxon>
        <taxon>asterids</taxon>
        <taxon>lamiids</taxon>
        <taxon>Lamiales</taxon>
        <taxon>Orobanchaceae</taxon>
        <taxon>Rehmannieae</taxon>
        <taxon>Rehmannia</taxon>
    </lineage>
</organism>
<keyword evidence="3" id="KW-0503">Monooxygenase</keyword>
<dbReference type="InterPro" id="IPR036396">
    <property type="entry name" value="Cyt_P450_sf"/>
</dbReference>
<comment type="subcellular location">
    <subcellularLocation>
        <location evidence="1">Membrane</location>
        <topology evidence="1">Single-pass membrane protein</topology>
    </subcellularLocation>
</comment>
<protein>
    <submittedName>
        <fullName evidence="5">Uncharacterized protein</fullName>
    </submittedName>
</protein>
<dbReference type="PRINTS" id="PR00385">
    <property type="entry name" value="P450"/>
</dbReference>
<dbReference type="PANTHER" id="PTHR47951">
    <property type="entry name" value="OS08G0547900 PROTEIN"/>
    <property type="match status" value="1"/>
</dbReference>
<keyword evidence="3" id="KW-0408">Iron</keyword>
<dbReference type="Proteomes" id="UP001318860">
    <property type="component" value="Unassembled WGS sequence"/>
</dbReference>
<feature type="transmembrane region" description="Helical" evidence="4">
    <location>
        <begin position="6"/>
        <end position="25"/>
    </location>
</feature>
<dbReference type="PROSITE" id="PS00086">
    <property type="entry name" value="CYTOCHROME_P450"/>
    <property type="match status" value="1"/>
</dbReference>
<name>A0ABR0XFU9_REHGL</name>